<organism evidence="1 2">
    <name type="scientific">Hamiltosporidium magnivora</name>
    <dbReference type="NCBI Taxonomy" id="148818"/>
    <lineage>
        <taxon>Eukaryota</taxon>
        <taxon>Fungi</taxon>
        <taxon>Fungi incertae sedis</taxon>
        <taxon>Microsporidia</taxon>
        <taxon>Dubosqiidae</taxon>
        <taxon>Hamiltosporidium</taxon>
    </lineage>
</organism>
<evidence type="ECO:0000313" key="2">
    <source>
        <dbReference type="Proteomes" id="UP000293045"/>
    </source>
</evidence>
<dbReference type="Proteomes" id="UP000293045">
    <property type="component" value="Unassembled WGS sequence"/>
</dbReference>
<comment type="caution">
    <text evidence="1">The sequence shown here is derived from an EMBL/GenBank/DDBJ whole genome shotgun (WGS) entry which is preliminary data.</text>
</comment>
<name>A0A4Q9KSY2_9MICR</name>
<proteinExistence type="predicted"/>
<protein>
    <submittedName>
        <fullName evidence="1">Uncharacterized protein</fullName>
    </submittedName>
</protein>
<dbReference type="VEuPathDB" id="MicrosporidiaDB:CWI39_2676p0010"/>
<sequence>MRNRIKKASMGSFNERKYINNQKLFKQASTEEDDGIHVKLTLIIPSYLKQRSHAKETNNEYKRRIGFRKVNYISKEAEENL</sequence>
<dbReference type="EMBL" id="PIXR01002676">
    <property type="protein sequence ID" value="TBT97922.1"/>
    <property type="molecule type" value="Genomic_DNA"/>
</dbReference>
<dbReference type="AlphaFoldDB" id="A0A4Q9KSY2"/>
<reference evidence="1 2" key="1">
    <citation type="submission" date="2017-12" db="EMBL/GenBank/DDBJ databases">
        <authorList>
            <person name="Pombert J.-F."/>
            <person name="Haag K.L."/>
            <person name="Ebert D."/>
        </authorList>
    </citation>
    <scope>NUCLEOTIDE SEQUENCE [LARGE SCALE GENOMIC DNA]</scope>
    <source>
        <strain evidence="1">IL-BN-2</strain>
    </source>
</reference>
<gene>
    <name evidence="1" type="ORF">CWI39_2676p0010</name>
</gene>
<accession>A0A4Q9KSY2</accession>
<evidence type="ECO:0000313" key="1">
    <source>
        <dbReference type="EMBL" id="TBT97922.1"/>
    </source>
</evidence>